<dbReference type="SUPFAM" id="SSF52540">
    <property type="entry name" value="P-loop containing nucleoside triphosphate hydrolases"/>
    <property type="match status" value="1"/>
</dbReference>
<keyword evidence="1" id="KW-0677">Repeat</keyword>
<feature type="compositionally biased region" description="Acidic residues" evidence="2">
    <location>
        <begin position="787"/>
        <end position="824"/>
    </location>
</feature>
<dbReference type="PANTHER" id="PTHR10039">
    <property type="entry name" value="AMELOGENIN"/>
    <property type="match status" value="1"/>
</dbReference>
<dbReference type="InterPro" id="IPR027417">
    <property type="entry name" value="P-loop_NTPase"/>
</dbReference>
<comment type="caution">
    <text evidence="4">The sequence shown here is derived from an EMBL/GenBank/DDBJ whole genome shotgun (WGS) entry which is preliminary data.</text>
</comment>
<dbReference type="AlphaFoldDB" id="A0A7C8N1B3"/>
<dbReference type="InParanoid" id="A0A7C8N1B3"/>
<evidence type="ECO:0000313" key="5">
    <source>
        <dbReference type="Proteomes" id="UP000481858"/>
    </source>
</evidence>
<accession>A0A7C8N1B3</accession>
<dbReference type="Proteomes" id="UP000481858">
    <property type="component" value="Unassembled WGS sequence"/>
</dbReference>
<proteinExistence type="predicted"/>
<sequence>MHVNLGISQAAGFLMADLDRQARVNAEQRALNNHIRQWIMGQSSVDFKGDYETQLDMRYGDTCTWILRDQRFLDWQDSRNNALLWYNAQPGSGKSVLASAVVNYLTKAGKKVAYFFYSFNENSRRHVADGLRILALQLLAFVKTPSDKLVDLYETETQFAPHLNNLRTTANVVHELLTRNDDIHVVIDGIDECEDEKDMLYLVEWLLDQPTLGTVRWLFTSRISDIEKTMRKHQAVEIQPSPEDIREDIKNYLSLKISCETCLHEWAQECDNNFLIARFISETFGKLTSKAHIIKELRDFPKKLNGYYTRALARIDNRGPMEQLAARRIFLILSSARQTMSIDELVDALAIQRGSRDYSSSRLPKEDLIQDLCGSLIIIEKHASESSRSPLIKFCHKSVKDFFQQDPKTCDLGVGESLHKYFVTPSRAHEEIGMDCLTYLMYGRYSKHIDLGFLYTIIPKEHAFLRYAATFWFQHLGDESIKTPSPAVSLAVREFISSKSFWNCLRVQSHVARYLFGRYTGHTKHGFKMAIRGREWKGDDRFAVPLPTWLGDQSPDDLLRDHSLCHFIEEWREVMITNPHGLDQCVPMKPFASSCWLKPLSKNNTVRVVNLAETFGNDVVTFSRILGVGFSGKKLCVDLAYQTNDTPTNTICRVKQPLFKANSQPQRSHQTISTDSDNSNWAIYPMLEGGVSGELVVWSVDPRSLDLRLANYEHSEPIKAPPLPFDPKRMASKETWELLAYYDYNEKEADTEKVIHVIHMSKKSKMAMSGQNDSKNGDDLSNYSEASSDDDEESNNEEEFSDDDTSSEESSDESTVEETSDESDLESHCGDQKDADCFIIIPQGRSPYWTKPWTHPQRLWSRIMPAVHPTESLVAFMHTSTQLEIVKEGRQMSRNISGLEDEPEEVLASARELRFSRCGNYLHCLTILFVQHDLYTECRVATSSIDFTPDDDDDAPKTITASQISRVAYNFADPLAAINPPFALTYWCDEYVVVALPPLTCDPKILKIALDGDASDPVSTLRDPIYFPASTPLRDSRLVYRPSRKDAEGYMFLVLNAVPAPKDVTAPNTSSPVTALRWGISDDDGWRPWNEGEDANSSDMKEDSPLWSFMRGSFVESGKPFSVPVRVGLNWTRKAYLSCN</sequence>
<dbReference type="EMBL" id="WUBL01000165">
    <property type="protein sequence ID" value="KAF2964117.1"/>
    <property type="molecule type" value="Genomic_DNA"/>
</dbReference>
<evidence type="ECO:0000259" key="3">
    <source>
        <dbReference type="Pfam" id="PF24883"/>
    </source>
</evidence>
<keyword evidence="5" id="KW-1185">Reference proteome</keyword>
<dbReference type="InterPro" id="IPR056884">
    <property type="entry name" value="NPHP3-like_N"/>
</dbReference>
<evidence type="ECO:0000256" key="1">
    <source>
        <dbReference type="ARBA" id="ARBA00022737"/>
    </source>
</evidence>
<reference evidence="4 5" key="1">
    <citation type="submission" date="2019-12" db="EMBL/GenBank/DDBJ databases">
        <title>Draft genome sequence of the ascomycete Xylaria multiplex DSM 110363.</title>
        <authorList>
            <person name="Buettner E."/>
            <person name="Kellner H."/>
        </authorList>
    </citation>
    <scope>NUCLEOTIDE SEQUENCE [LARGE SCALE GENOMIC DNA]</scope>
    <source>
        <strain evidence="4 5">DSM 110363</strain>
    </source>
</reference>
<feature type="region of interest" description="Disordered" evidence="2">
    <location>
        <begin position="763"/>
        <end position="830"/>
    </location>
</feature>
<protein>
    <recommendedName>
        <fullName evidence="3">Nephrocystin 3-like N-terminal domain-containing protein</fullName>
    </recommendedName>
</protein>
<dbReference type="OrthoDB" id="7464126at2759"/>
<evidence type="ECO:0000313" key="4">
    <source>
        <dbReference type="EMBL" id="KAF2964117.1"/>
    </source>
</evidence>
<evidence type="ECO:0000256" key="2">
    <source>
        <dbReference type="SAM" id="MobiDB-lite"/>
    </source>
</evidence>
<dbReference type="Gene3D" id="3.40.50.300">
    <property type="entry name" value="P-loop containing nucleotide triphosphate hydrolases"/>
    <property type="match status" value="1"/>
</dbReference>
<feature type="domain" description="Nephrocystin 3-like N-terminal" evidence="3">
    <location>
        <begin position="61"/>
        <end position="222"/>
    </location>
</feature>
<dbReference type="PANTHER" id="PTHR10039:SF14">
    <property type="entry name" value="NACHT DOMAIN-CONTAINING PROTEIN"/>
    <property type="match status" value="1"/>
</dbReference>
<name>A0A7C8N1B3_9PEZI</name>
<organism evidence="4 5">
    <name type="scientific">Xylaria multiplex</name>
    <dbReference type="NCBI Taxonomy" id="323545"/>
    <lineage>
        <taxon>Eukaryota</taxon>
        <taxon>Fungi</taxon>
        <taxon>Dikarya</taxon>
        <taxon>Ascomycota</taxon>
        <taxon>Pezizomycotina</taxon>
        <taxon>Sordariomycetes</taxon>
        <taxon>Xylariomycetidae</taxon>
        <taxon>Xylariales</taxon>
        <taxon>Xylariaceae</taxon>
        <taxon>Xylaria</taxon>
    </lineage>
</organism>
<gene>
    <name evidence="4" type="ORF">GQX73_g9438</name>
</gene>
<dbReference type="Pfam" id="PF24883">
    <property type="entry name" value="NPHP3_N"/>
    <property type="match status" value="1"/>
</dbReference>